<organism evidence="3 4">
    <name type="scientific">Mucor saturninus</name>
    <dbReference type="NCBI Taxonomy" id="64648"/>
    <lineage>
        <taxon>Eukaryota</taxon>
        <taxon>Fungi</taxon>
        <taxon>Fungi incertae sedis</taxon>
        <taxon>Mucoromycota</taxon>
        <taxon>Mucoromycotina</taxon>
        <taxon>Mucoromycetes</taxon>
        <taxon>Mucorales</taxon>
        <taxon>Mucorineae</taxon>
        <taxon>Mucoraceae</taxon>
        <taxon>Mucor</taxon>
    </lineage>
</organism>
<dbReference type="PROSITE" id="PS00636">
    <property type="entry name" value="DNAJ_1"/>
    <property type="match status" value="1"/>
</dbReference>
<dbReference type="PRINTS" id="PR00625">
    <property type="entry name" value="JDOMAIN"/>
</dbReference>
<keyword evidence="4" id="KW-1185">Reference proteome</keyword>
<sequence length="285" mass="32764">MPPSKSINCYKVLILNKETASIDDVKKAYRKLALQYHPDKQPFDSTEEQKQKATEAFQNLGIAYSVLSDPKRKERYDKTGSIEEGEFEGDKDWSAYFKELWTGVVTAETIDAQKLKYQGSKEEEADLMKAYKKFNGSMDKILQVVECSDASDGQRFEKIIRAAIKEKTVALLKSFETTTTAKAHQIRLDAEKKRALGYEVRCKEKKEKGTGSPSFMDLIQQRSKERHAKMNRIIESIESAAKDEAAEDEGKGRKRKRREEESMPSEEEFLKLQESMFKNKKSKEN</sequence>
<reference evidence="3" key="1">
    <citation type="submission" date="2020-12" db="EMBL/GenBank/DDBJ databases">
        <title>Metabolic potential, ecology and presence of endohyphal bacteria is reflected in genomic diversity of Mucoromycotina.</title>
        <authorList>
            <person name="Muszewska A."/>
            <person name="Okrasinska A."/>
            <person name="Steczkiewicz K."/>
            <person name="Drgas O."/>
            <person name="Orlowska M."/>
            <person name="Perlinska-Lenart U."/>
            <person name="Aleksandrzak-Piekarczyk T."/>
            <person name="Szatraj K."/>
            <person name="Zielenkiewicz U."/>
            <person name="Pilsyk S."/>
            <person name="Malc E."/>
            <person name="Mieczkowski P."/>
            <person name="Kruszewska J.S."/>
            <person name="Biernat P."/>
            <person name="Pawlowska J."/>
        </authorList>
    </citation>
    <scope>NUCLEOTIDE SEQUENCE</scope>
    <source>
        <strain evidence="3">WA0000017839</strain>
    </source>
</reference>
<name>A0A8H7QMN7_9FUNG</name>
<evidence type="ECO:0000313" key="4">
    <source>
        <dbReference type="Proteomes" id="UP000603453"/>
    </source>
</evidence>
<feature type="region of interest" description="Disordered" evidence="1">
    <location>
        <begin position="233"/>
        <end position="285"/>
    </location>
</feature>
<feature type="compositionally biased region" description="Basic and acidic residues" evidence="1">
    <location>
        <begin position="240"/>
        <end position="251"/>
    </location>
</feature>
<dbReference type="InterPro" id="IPR018253">
    <property type="entry name" value="DnaJ_domain_CS"/>
</dbReference>
<dbReference type="CDD" id="cd06257">
    <property type="entry name" value="DnaJ"/>
    <property type="match status" value="1"/>
</dbReference>
<dbReference type="GO" id="GO:0005737">
    <property type="term" value="C:cytoplasm"/>
    <property type="evidence" value="ECO:0007669"/>
    <property type="project" value="TreeGrafter"/>
</dbReference>
<dbReference type="PROSITE" id="PS50076">
    <property type="entry name" value="DNAJ_2"/>
    <property type="match status" value="1"/>
</dbReference>
<feature type="domain" description="J" evidence="2">
    <location>
        <begin position="8"/>
        <end position="80"/>
    </location>
</feature>
<dbReference type="PANTHER" id="PTHR44144:SF1">
    <property type="entry name" value="DNAJ HOMOLOG SUBFAMILY C MEMBER 9"/>
    <property type="match status" value="1"/>
</dbReference>
<dbReference type="InterPro" id="IPR056453">
    <property type="entry name" value="HTH_DNAJC9"/>
</dbReference>
<dbReference type="Gene3D" id="1.10.287.110">
    <property type="entry name" value="DnaJ domain"/>
    <property type="match status" value="1"/>
</dbReference>
<proteinExistence type="predicted"/>
<dbReference type="InterPro" id="IPR001623">
    <property type="entry name" value="DnaJ_domain"/>
</dbReference>
<evidence type="ECO:0000256" key="1">
    <source>
        <dbReference type="SAM" id="MobiDB-lite"/>
    </source>
</evidence>
<dbReference type="SMART" id="SM00271">
    <property type="entry name" value="DnaJ"/>
    <property type="match status" value="1"/>
</dbReference>
<dbReference type="Pfam" id="PF23302">
    <property type="entry name" value="HTH_DNAJC9"/>
    <property type="match status" value="1"/>
</dbReference>
<dbReference type="AlphaFoldDB" id="A0A8H7QMN7"/>
<evidence type="ECO:0000313" key="3">
    <source>
        <dbReference type="EMBL" id="KAG2195117.1"/>
    </source>
</evidence>
<dbReference type="SUPFAM" id="SSF46565">
    <property type="entry name" value="Chaperone J-domain"/>
    <property type="match status" value="1"/>
</dbReference>
<dbReference type="PANTHER" id="PTHR44144">
    <property type="entry name" value="DNAJ HOMOLOG SUBFAMILY C MEMBER 9"/>
    <property type="match status" value="1"/>
</dbReference>
<dbReference type="InterPro" id="IPR052594">
    <property type="entry name" value="J_domain-containing_protein"/>
</dbReference>
<dbReference type="Proteomes" id="UP000603453">
    <property type="component" value="Unassembled WGS sequence"/>
</dbReference>
<accession>A0A8H7QMN7</accession>
<dbReference type="EMBL" id="JAEPRD010000179">
    <property type="protein sequence ID" value="KAG2195117.1"/>
    <property type="molecule type" value="Genomic_DNA"/>
</dbReference>
<comment type="caution">
    <text evidence="3">The sequence shown here is derived from an EMBL/GenBank/DDBJ whole genome shotgun (WGS) entry which is preliminary data.</text>
</comment>
<dbReference type="Pfam" id="PF00226">
    <property type="entry name" value="DnaJ"/>
    <property type="match status" value="1"/>
</dbReference>
<protein>
    <recommendedName>
        <fullName evidence="2">J domain-containing protein</fullName>
    </recommendedName>
</protein>
<dbReference type="GO" id="GO:0005634">
    <property type="term" value="C:nucleus"/>
    <property type="evidence" value="ECO:0007669"/>
    <property type="project" value="TreeGrafter"/>
</dbReference>
<dbReference type="InterPro" id="IPR036869">
    <property type="entry name" value="J_dom_sf"/>
</dbReference>
<dbReference type="OrthoDB" id="110024at2759"/>
<gene>
    <name evidence="3" type="ORF">INT47_006981</name>
</gene>
<evidence type="ECO:0000259" key="2">
    <source>
        <dbReference type="PROSITE" id="PS50076"/>
    </source>
</evidence>
<dbReference type="GO" id="GO:0031072">
    <property type="term" value="F:heat shock protein binding"/>
    <property type="evidence" value="ECO:0007669"/>
    <property type="project" value="TreeGrafter"/>
</dbReference>